<dbReference type="CDD" id="cd01948">
    <property type="entry name" value="EAL"/>
    <property type="match status" value="1"/>
</dbReference>
<dbReference type="SUPFAM" id="SSF52172">
    <property type="entry name" value="CheY-like"/>
    <property type="match status" value="1"/>
</dbReference>
<dbReference type="PANTHER" id="PTHR33121:SF71">
    <property type="entry name" value="OXYGEN SENSOR PROTEIN DOSP"/>
    <property type="match status" value="1"/>
</dbReference>
<dbReference type="SMART" id="SM00052">
    <property type="entry name" value="EAL"/>
    <property type="match status" value="1"/>
</dbReference>
<dbReference type="Pfam" id="PF00563">
    <property type="entry name" value="EAL"/>
    <property type="match status" value="1"/>
</dbReference>
<dbReference type="RefSeq" id="WP_301128100.1">
    <property type="nucleotide sequence ID" value="NZ_JAUHPV010000004.1"/>
</dbReference>
<protein>
    <submittedName>
        <fullName evidence="4">EAL domain-containing response regulator</fullName>
        <ecNumber evidence="4">3.1.4.52</ecNumber>
    </submittedName>
</protein>
<dbReference type="Gene3D" id="3.20.20.450">
    <property type="entry name" value="EAL domain"/>
    <property type="match status" value="1"/>
</dbReference>
<dbReference type="Gene3D" id="3.40.50.2300">
    <property type="match status" value="1"/>
</dbReference>
<dbReference type="Pfam" id="PF00072">
    <property type="entry name" value="Response_reg"/>
    <property type="match status" value="1"/>
</dbReference>
<feature type="domain" description="Response regulatory" evidence="2">
    <location>
        <begin position="8"/>
        <end position="127"/>
    </location>
</feature>
<dbReference type="InterPro" id="IPR035919">
    <property type="entry name" value="EAL_sf"/>
</dbReference>
<reference evidence="4" key="1">
    <citation type="submission" date="2023-06" db="EMBL/GenBank/DDBJ databases">
        <title>SYSU T00b26.</title>
        <authorList>
            <person name="Gao L."/>
            <person name="Fang B.-Z."/>
            <person name="Li W.-J."/>
        </authorList>
    </citation>
    <scope>NUCLEOTIDE SEQUENCE</scope>
    <source>
        <strain evidence="4">SYSU T00b26</strain>
    </source>
</reference>
<dbReference type="EC" id="3.1.4.52" evidence="4"/>
<keyword evidence="5" id="KW-1185">Reference proteome</keyword>
<comment type="caution">
    <text evidence="4">The sequence shown here is derived from an EMBL/GenBank/DDBJ whole genome shotgun (WGS) entry which is preliminary data.</text>
</comment>
<organism evidence="4 5">
    <name type="scientific">Demequina zhanjiangensis</name>
    <dbReference type="NCBI Taxonomy" id="3051659"/>
    <lineage>
        <taxon>Bacteria</taxon>
        <taxon>Bacillati</taxon>
        <taxon>Actinomycetota</taxon>
        <taxon>Actinomycetes</taxon>
        <taxon>Micrococcales</taxon>
        <taxon>Demequinaceae</taxon>
        <taxon>Demequina</taxon>
    </lineage>
</organism>
<name>A0ABT8G2S8_9MICO</name>
<evidence type="ECO:0000259" key="2">
    <source>
        <dbReference type="PROSITE" id="PS50110"/>
    </source>
</evidence>
<gene>
    <name evidence="4" type="ORF">QQX04_08360</name>
</gene>
<evidence type="ECO:0000259" key="3">
    <source>
        <dbReference type="PROSITE" id="PS50883"/>
    </source>
</evidence>
<dbReference type="Proteomes" id="UP001172738">
    <property type="component" value="Unassembled WGS sequence"/>
</dbReference>
<feature type="domain" description="EAL" evidence="3">
    <location>
        <begin position="145"/>
        <end position="397"/>
    </location>
</feature>
<evidence type="ECO:0000313" key="5">
    <source>
        <dbReference type="Proteomes" id="UP001172738"/>
    </source>
</evidence>
<proteinExistence type="predicted"/>
<dbReference type="PANTHER" id="PTHR33121">
    <property type="entry name" value="CYCLIC DI-GMP PHOSPHODIESTERASE PDEF"/>
    <property type="match status" value="1"/>
</dbReference>
<keyword evidence="1" id="KW-0597">Phosphoprotein</keyword>
<dbReference type="InterPro" id="IPR001633">
    <property type="entry name" value="EAL_dom"/>
</dbReference>
<sequence length="416" mass="44827">MGTDRCPRVLVIDDDALVAAMAVAHARSTGYEARAASDPEQFLVLVREWKPCCVIVDLMMGTLDGIGVLKQLSQTGYRGAVIITSGAAPHLVEAARTYAIECGLQYAGTLPKPFRRGEVAALLDSPIDDARPERTIATEFAEKSYWGFSVALRKAIQDSELEIHLQPKVSCLDGRVTGAEVLARWNHPVLGSVPPATFVPYAEQIGLVAQLTDLISAQAVAWLASTSVPEHFTLSINLSAAELSEPGLARRLVDKCVEHGVPPRRLMLELTETSTVKDSIGSLEVLTRLGLEGFGLSIDDFGTGYSSVSQLARLPFSELKVDRSFVGAMSTSPRSATVVRSIIAMAEGLGLTSIAEGVETADQLRAVTEMGCSSAQGFHLARPMPASRFAAWMHDWESELPHTFLRAQEDGARIEP</sequence>
<dbReference type="PROSITE" id="PS50110">
    <property type="entry name" value="RESPONSE_REGULATORY"/>
    <property type="match status" value="1"/>
</dbReference>
<dbReference type="InterPro" id="IPR011006">
    <property type="entry name" value="CheY-like_superfamily"/>
</dbReference>
<dbReference type="GO" id="GO:0071111">
    <property type="term" value="F:cyclic-guanylate-specific phosphodiesterase activity"/>
    <property type="evidence" value="ECO:0007669"/>
    <property type="project" value="UniProtKB-EC"/>
</dbReference>
<dbReference type="SMART" id="SM00448">
    <property type="entry name" value="REC"/>
    <property type="match status" value="1"/>
</dbReference>
<dbReference type="SUPFAM" id="SSF141868">
    <property type="entry name" value="EAL domain-like"/>
    <property type="match status" value="1"/>
</dbReference>
<keyword evidence="4" id="KW-0378">Hydrolase</keyword>
<accession>A0ABT8G2S8</accession>
<dbReference type="PROSITE" id="PS50883">
    <property type="entry name" value="EAL"/>
    <property type="match status" value="1"/>
</dbReference>
<dbReference type="InterPro" id="IPR050706">
    <property type="entry name" value="Cyclic-di-GMP_PDE-like"/>
</dbReference>
<evidence type="ECO:0000313" key="4">
    <source>
        <dbReference type="EMBL" id="MDN4472999.1"/>
    </source>
</evidence>
<dbReference type="EMBL" id="JAUHPV010000004">
    <property type="protein sequence ID" value="MDN4472999.1"/>
    <property type="molecule type" value="Genomic_DNA"/>
</dbReference>
<feature type="modified residue" description="4-aspartylphosphate" evidence="1">
    <location>
        <position position="57"/>
    </location>
</feature>
<dbReference type="InterPro" id="IPR001789">
    <property type="entry name" value="Sig_transdc_resp-reg_receiver"/>
</dbReference>
<evidence type="ECO:0000256" key="1">
    <source>
        <dbReference type="PROSITE-ProRule" id="PRU00169"/>
    </source>
</evidence>